<dbReference type="InterPro" id="IPR053321">
    <property type="entry name" value="IPP-5-Phosphatase_Type_IV"/>
</dbReference>
<dbReference type="PANTHER" id="PTHR47039">
    <property type="entry name" value="INOSITOL POLYPHOSPHATE 5-PHOSPHATASE E"/>
    <property type="match status" value="1"/>
</dbReference>
<organism evidence="4">
    <name type="scientific">Soboliphyme baturini</name>
    <dbReference type="NCBI Taxonomy" id="241478"/>
    <lineage>
        <taxon>Eukaryota</taxon>
        <taxon>Metazoa</taxon>
        <taxon>Ecdysozoa</taxon>
        <taxon>Nematoda</taxon>
        <taxon>Enoplea</taxon>
        <taxon>Dorylaimia</taxon>
        <taxon>Dioctophymatida</taxon>
        <taxon>Dioctophymatoidea</taxon>
        <taxon>Soboliphymatidae</taxon>
        <taxon>Soboliphyme</taxon>
    </lineage>
</organism>
<dbReference type="InterPro" id="IPR036691">
    <property type="entry name" value="Endo/exonu/phosph_ase_sf"/>
</dbReference>
<evidence type="ECO:0000313" key="3">
    <source>
        <dbReference type="Proteomes" id="UP000270296"/>
    </source>
</evidence>
<keyword evidence="3" id="KW-1185">Reference proteome</keyword>
<dbReference type="GO" id="GO:0016791">
    <property type="term" value="F:phosphatase activity"/>
    <property type="evidence" value="ECO:0007669"/>
    <property type="project" value="InterPro"/>
</dbReference>
<dbReference type="AlphaFoldDB" id="A0A183IHR1"/>
<dbReference type="OrthoDB" id="2248459at2759"/>
<evidence type="ECO:0000313" key="2">
    <source>
        <dbReference type="EMBL" id="VDP00218.1"/>
    </source>
</evidence>
<accession>A0A183IHR1</accession>
<proteinExistence type="predicted"/>
<feature type="domain" description="Inositol polyphosphate-related phosphatase" evidence="1">
    <location>
        <begin position="3"/>
        <end position="138"/>
    </location>
</feature>
<sequence length="159" mass="18638">MNKRICHNHGNVIDTSDLVVWFGDLNFRLFMDPVVMKTLANPQNALDKDLQIGLQQFDQLKRLLQKEFIFPGFKEGAIKFPPTYKYQLGLDIYDIRKQRYPAFTDRILYKTNAEESPQCIAYNSVQKVRISDHRPVYALLSVKLKPGIYMYVLSTFRKN</sequence>
<dbReference type="InterPro" id="IPR000300">
    <property type="entry name" value="IPPc"/>
</dbReference>
<dbReference type="EMBL" id="UZAM01007599">
    <property type="protein sequence ID" value="VDP00218.1"/>
    <property type="molecule type" value="Genomic_DNA"/>
</dbReference>
<protein>
    <submittedName>
        <fullName evidence="4">IPPc domain-containing protein</fullName>
    </submittedName>
</protein>
<evidence type="ECO:0000259" key="1">
    <source>
        <dbReference type="Pfam" id="PF22669"/>
    </source>
</evidence>
<gene>
    <name evidence="2" type="ORF">SBAD_LOCUS3156</name>
</gene>
<name>A0A183IHR1_9BILA</name>
<dbReference type="PANTHER" id="PTHR47039:SF1">
    <property type="entry name" value="INOSITOL POLYPHOSPHATE 5-PHOSPHATASE E"/>
    <property type="match status" value="1"/>
</dbReference>
<evidence type="ECO:0000313" key="4">
    <source>
        <dbReference type="WBParaSite" id="SBAD_0000330201-mRNA-1"/>
    </source>
</evidence>
<dbReference type="Pfam" id="PF22669">
    <property type="entry name" value="Exo_endo_phos2"/>
    <property type="match status" value="1"/>
</dbReference>
<dbReference type="Gene3D" id="3.60.10.10">
    <property type="entry name" value="Endonuclease/exonuclease/phosphatase"/>
    <property type="match status" value="1"/>
</dbReference>
<reference evidence="2 3" key="2">
    <citation type="submission" date="2018-11" db="EMBL/GenBank/DDBJ databases">
        <authorList>
            <consortium name="Pathogen Informatics"/>
        </authorList>
    </citation>
    <scope>NUCLEOTIDE SEQUENCE [LARGE SCALE GENOMIC DNA]</scope>
</reference>
<dbReference type="Proteomes" id="UP000270296">
    <property type="component" value="Unassembled WGS sequence"/>
</dbReference>
<reference evidence="4" key="1">
    <citation type="submission" date="2016-06" db="UniProtKB">
        <authorList>
            <consortium name="WormBaseParasite"/>
        </authorList>
    </citation>
    <scope>IDENTIFICATION</scope>
</reference>
<dbReference type="GO" id="GO:0046856">
    <property type="term" value="P:phosphatidylinositol dephosphorylation"/>
    <property type="evidence" value="ECO:0007669"/>
    <property type="project" value="InterPro"/>
</dbReference>
<dbReference type="WBParaSite" id="SBAD_0000330201-mRNA-1">
    <property type="protein sequence ID" value="SBAD_0000330201-mRNA-1"/>
    <property type="gene ID" value="SBAD_0000330201"/>
</dbReference>
<dbReference type="SUPFAM" id="SSF56219">
    <property type="entry name" value="DNase I-like"/>
    <property type="match status" value="1"/>
</dbReference>